<dbReference type="SUPFAM" id="SSF52799">
    <property type="entry name" value="(Phosphotyrosine protein) phosphatases II"/>
    <property type="match status" value="1"/>
</dbReference>
<evidence type="ECO:0000313" key="2">
    <source>
        <dbReference type="EMBL" id="QHT76212.1"/>
    </source>
</evidence>
<dbReference type="EMBL" id="MN739890">
    <property type="protein sequence ID" value="QHT76212.1"/>
    <property type="molecule type" value="Genomic_DNA"/>
</dbReference>
<organism evidence="2">
    <name type="scientific">viral metagenome</name>
    <dbReference type="NCBI Taxonomy" id="1070528"/>
    <lineage>
        <taxon>unclassified sequences</taxon>
        <taxon>metagenomes</taxon>
        <taxon>organismal metagenomes</taxon>
    </lineage>
</organism>
<dbReference type="InterPro" id="IPR000387">
    <property type="entry name" value="Tyr_Pase_dom"/>
</dbReference>
<protein>
    <recommendedName>
        <fullName evidence="1">Tyrosine specific protein phosphatases domain-containing protein</fullName>
    </recommendedName>
</protein>
<dbReference type="InterPro" id="IPR016130">
    <property type="entry name" value="Tyr_Pase_AS"/>
</dbReference>
<dbReference type="PROSITE" id="PS00383">
    <property type="entry name" value="TYR_PHOSPHATASE_1"/>
    <property type="match status" value="1"/>
</dbReference>
<dbReference type="Pfam" id="PF00782">
    <property type="entry name" value="DSPc"/>
    <property type="match status" value="1"/>
</dbReference>
<evidence type="ECO:0000259" key="1">
    <source>
        <dbReference type="PROSITE" id="PS50056"/>
    </source>
</evidence>
<dbReference type="InterPro" id="IPR029021">
    <property type="entry name" value="Prot-tyrosine_phosphatase-like"/>
</dbReference>
<name>A0A6C0H6L0_9ZZZZ</name>
<feature type="domain" description="Tyrosine specific protein phosphatases" evidence="1">
    <location>
        <begin position="91"/>
        <end position="131"/>
    </location>
</feature>
<dbReference type="AlphaFoldDB" id="A0A6C0H6L0"/>
<sequence length="189" mass="22146">MLTFLWNVIYHTLFSNANQIIPGVWLGNCLSAVDQQFITDNHINIIVNCTPNQPFITDICDHDPLLRLHPITRIRIPVYDSLLEKDLILMEQYLKLIVPYLYKQHTQLNKNILIHCHAGKQRSAIVVATLLYFLLTKGGHNFIDISHLNQQQIYEALFNYIIYKRPQAFTYGFRINFLKSFQRFLGNVL</sequence>
<accession>A0A6C0H6L0</accession>
<dbReference type="Gene3D" id="3.90.190.10">
    <property type="entry name" value="Protein tyrosine phosphatase superfamily"/>
    <property type="match status" value="1"/>
</dbReference>
<dbReference type="InterPro" id="IPR000340">
    <property type="entry name" value="Dual-sp_phosphatase_cat-dom"/>
</dbReference>
<dbReference type="PROSITE" id="PS50056">
    <property type="entry name" value="TYR_PHOSPHATASE_2"/>
    <property type="match status" value="1"/>
</dbReference>
<proteinExistence type="predicted"/>
<dbReference type="CDD" id="cd14498">
    <property type="entry name" value="DSP"/>
    <property type="match status" value="1"/>
</dbReference>
<reference evidence="2" key="1">
    <citation type="journal article" date="2020" name="Nature">
        <title>Giant virus diversity and host interactions through global metagenomics.</title>
        <authorList>
            <person name="Schulz F."/>
            <person name="Roux S."/>
            <person name="Paez-Espino D."/>
            <person name="Jungbluth S."/>
            <person name="Walsh D.A."/>
            <person name="Denef V.J."/>
            <person name="McMahon K.D."/>
            <person name="Konstantinidis K.T."/>
            <person name="Eloe-Fadrosh E.A."/>
            <person name="Kyrpides N.C."/>
            <person name="Woyke T."/>
        </authorList>
    </citation>
    <scope>NUCLEOTIDE SEQUENCE</scope>
    <source>
        <strain evidence="2">GVMAG-M-3300023179-73</strain>
    </source>
</reference>